<gene>
    <name evidence="2" type="ORF">QWZ16_16010</name>
    <name evidence="3" type="ORF">QWZ16_21970</name>
</gene>
<evidence type="ECO:0000313" key="2">
    <source>
        <dbReference type="EMBL" id="MDN3611147.1"/>
    </source>
</evidence>
<keyword evidence="4" id="KW-1185">Reference proteome</keyword>
<proteinExistence type="predicted"/>
<name>A0ABT8BVF8_9VIBR</name>
<dbReference type="RefSeq" id="WP_076588427.1">
    <property type="nucleotide sequence ID" value="NZ_JABEYA020000003.1"/>
</dbReference>
<sequence>MKLRYVIGLVTLFASAFASANAGLSFPTHSAATENASIVFPQSQHPVALLGGYTIENGIFRSRTYDCGIDISDLNLTAKLVWDGGVPKLAILGDDLVMCRSAANSPFELDLNLFLNNLPDHVLHRLEMANPVDFNQ</sequence>
<organism evidence="2 4">
    <name type="scientific">Vibrio ostreicida</name>
    <dbReference type="NCBI Taxonomy" id="526588"/>
    <lineage>
        <taxon>Bacteria</taxon>
        <taxon>Pseudomonadati</taxon>
        <taxon>Pseudomonadota</taxon>
        <taxon>Gammaproteobacteria</taxon>
        <taxon>Vibrionales</taxon>
        <taxon>Vibrionaceae</taxon>
        <taxon>Vibrio</taxon>
    </lineage>
</organism>
<keyword evidence="1" id="KW-0732">Signal</keyword>
<reference evidence="2" key="1">
    <citation type="journal article" date="2014" name="Int. J. Syst. Evol. Microbiol.">
        <title>Complete genome of a new Firmicutes species belonging to the dominant human colonic microbiota ('Ruminococcus bicirculans') reveals two chromosomes and a selective capacity to utilize plant glucans.</title>
        <authorList>
            <consortium name="NISC Comparative Sequencing Program"/>
            <person name="Wegmann U."/>
            <person name="Louis P."/>
            <person name="Goesmann A."/>
            <person name="Henrissat B."/>
            <person name="Duncan S.H."/>
            <person name="Flint H.J."/>
        </authorList>
    </citation>
    <scope>NUCLEOTIDE SEQUENCE</scope>
    <source>
        <strain evidence="2">CECT 7398</strain>
    </source>
</reference>
<accession>A0ABT8BVF8</accession>
<dbReference type="EMBL" id="JAUFQC010000015">
    <property type="protein sequence ID" value="MDN3611147.1"/>
    <property type="molecule type" value="Genomic_DNA"/>
</dbReference>
<feature type="signal peptide" evidence="1">
    <location>
        <begin position="1"/>
        <end position="20"/>
    </location>
</feature>
<reference evidence="4" key="2">
    <citation type="journal article" date="2019" name="Int. J. Syst. Evol. Microbiol.">
        <title>The Global Catalogue of Microorganisms (GCM) 10K type strain sequencing project: providing services to taxonomists for standard genome sequencing and annotation.</title>
        <authorList>
            <consortium name="The Broad Institute Genomics Platform"/>
            <consortium name="The Broad Institute Genome Sequencing Center for Infectious Disease"/>
            <person name="Wu L."/>
            <person name="Ma J."/>
        </authorList>
    </citation>
    <scope>NUCLEOTIDE SEQUENCE [LARGE SCALE GENOMIC DNA]</scope>
    <source>
        <strain evidence="4">CECT 7398</strain>
    </source>
</reference>
<evidence type="ECO:0000313" key="3">
    <source>
        <dbReference type="EMBL" id="MDN3612266.1"/>
    </source>
</evidence>
<dbReference type="EMBL" id="JAUFQC010000027">
    <property type="protein sequence ID" value="MDN3612266.1"/>
    <property type="molecule type" value="Genomic_DNA"/>
</dbReference>
<dbReference type="Proteomes" id="UP001238540">
    <property type="component" value="Unassembled WGS sequence"/>
</dbReference>
<evidence type="ECO:0000256" key="1">
    <source>
        <dbReference type="SAM" id="SignalP"/>
    </source>
</evidence>
<evidence type="ECO:0000313" key="4">
    <source>
        <dbReference type="Proteomes" id="UP001238540"/>
    </source>
</evidence>
<feature type="chain" id="PRO_5045032462" evidence="1">
    <location>
        <begin position="21"/>
        <end position="136"/>
    </location>
</feature>
<comment type="caution">
    <text evidence="2">The sequence shown here is derived from an EMBL/GenBank/DDBJ whole genome shotgun (WGS) entry which is preliminary data.</text>
</comment>
<protein>
    <submittedName>
        <fullName evidence="2">Uncharacterized protein</fullName>
    </submittedName>
</protein>
<reference evidence="2" key="3">
    <citation type="submission" date="2023-06" db="EMBL/GenBank/DDBJ databases">
        <authorList>
            <person name="Lucena T."/>
            <person name="Sun Q."/>
        </authorList>
    </citation>
    <scope>NUCLEOTIDE SEQUENCE</scope>
    <source>
        <strain evidence="2">CECT 7398</strain>
    </source>
</reference>